<keyword evidence="2" id="KW-0732">Signal</keyword>
<dbReference type="Gene3D" id="3.40.50.1820">
    <property type="entry name" value="alpha/beta hydrolase"/>
    <property type="match status" value="2"/>
</dbReference>
<dbReference type="InterPro" id="IPR005674">
    <property type="entry name" value="CocE/Ser_esterase"/>
</dbReference>
<dbReference type="RefSeq" id="WP_214056039.1">
    <property type="nucleotide sequence ID" value="NZ_BAAAHS010000050.1"/>
</dbReference>
<evidence type="ECO:0000256" key="2">
    <source>
        <dbReference type="SAM" id="SignalP"/>
    </source>
</evidence>
<sequence length="636" mass="68053">MKRALIRTSVVAAALGASALTSPTSAAPAAPAAAAPAAPAAGSIADGVTNDENPGVPVGASWTEHYFRAAQAGSPTTVTLHADVLRPEGLAPTEKTPVILSVGPYFNHAGQTGQETDEVQPSSRFDDLIDGASLMERGYTVVLVDNRGFGASTGCLDWMGAGEQADVRKAVRWSASRPWSTGKVGMYGKSYDAVTGLWGADLDPRGLEAVVAQEPLWNMYPYLYSNDVPRGNQTGTPLAYNSIASLGGTSGDTDRYNQAAAYEQQHPECLARNLRDNVSNTSQRDPYWALRNQAAKATGARTPLFVTQGFTESNTKPEQMEQYLRNHVGPTRGWLGPWEHVRGNEVDPRTGELSQGRSGFFAEVGRFYDRHLKGIRSAKDPAFAIQDNVGQWRAQRTWPVADTTRAVSIGSGRYVDAGPVEAAVRRGDATGTGLSAAQARRVAELQVPPTTVERRDGDVDQQVRSSLGTAAERADAELSVAGLLPTSYQTWSRPVRQETRVTGTPRVTLTTRGEGQVHVTMWDVDPEAQTATLINENVAELGARGRAFDLKGMDWTLAQGHRMAIGVGTITGGSWRPLPSGRVVTVRDATVRLSTQSTADDVATQGAESPWLARYLEDNTIGSGDLPAGTFRVPTP</sequence>
<dbReference type="NCBIfam" id="TIGR00976">
    <property type="entry name" value="CocE_NonD"/>
    <property type="match status" value="1"/>
</dbReference>
<evidence type="ECO:0000256" key="1">
    <source>
        <dbReference type="ARBA" id="ARBA00022801"/>
    </source>
</evidence>
<proteinExistence type="predicted"/>
<dbReference type="EMBL" id="CP075371">
    <property type="protein sequence ID" value="QVT80498.1"/>
    <property type="molecule type" value="Genomic_DNA"/>
</dbReference>
<feature type="signal peptide" evidence="2">
    <location>
        <begin position="1"/>
        <end position="26"/>
    </location>
</feature>
<gene>
    <name evidence="4" type="primary">cocE</name>
    <name evidence="4" type="ORF">ENKNEFLB_02897</name>
</gene>
<organism evidence="4 5">
    <name type="scientific">Nocardioides aquaticus</name>
    <dbReference type="NCBI Taxonomy" id="160826"/>
    <lineage>
        <taxon>Bacteria</taxon>
        <taxon>Bacillati</taxon>
        <taxon>Actinomycetota</taxon>
        <taxon>Actinomycetes</taxon>
        <taxon>Propionibacteriales</taxon>
        <taxon>Nocardioidaceae</taxon>
        <taxon>Nocardioides</taxon>
    </lineage>
</organism>
<dbReference type="GO" id="GO:0016787">
    <property type="term" value="F:hydrolase activity"/>
    <property type="evidence" value="ECO:0007669"/>
    <property type="project" value="UniProtKB-KW"/>
</dbReference>
<evidence type="ECO:0000313" key="5">
    <source>
        <dbReference type="Proteomes" id="UP000679307"/>
    </source>
</evidence>
<dbReference type="Pfam" id="PF02129">
    <property type="entry name" value="Peptidase_S15"/>
    <property type="match status" value="1"/>
</dbReference>
<dbReference type="SUPFAM" id="SSF49785">
    <property type="entry name" value="Galactose-binding domain-like"/>
    <property type="match status" value="1"/>
</dbReference>
<dbReference type="SMART" id="SM00939">
    <property type="entry name" value="PepX_C"/>
    <property type="match status" value="1"/>
</dbReference>
<dbReference type="InterPro" id="IPR013736">
    <property type="entry name" value="Xaa-Pro_dipept_C"/>
</dbReference>
<keyword evidence="1 4" id="KW-0378">Hydrolase</keyword>
<dbReference type="InterPro" id="IPR000383">
    <property type="entry name" value="Xaa-Pro-like_dom"/>
</dbReference>
<dbReference type="SUPFAM" id="SSF53474">
    <property type="entry name" value="alpha/beta-Hydrolases"/>
    <property type="match status" value="1"/>
</dbReference>
<evidence type="ECO:0000259" key="3">
    <source>
        <dbReference type="SMART" id="SM00939"/>
    </source>
</evidence>
<dbReference type="InterPro" id="IPR029058">
    <property type="entry name" value="AB_hydrolase_fold"/>
</dbReference>
<protein>
    <submittedName>
        <fullName evidence="4">Cocaine esterase</fullName>
        <ecNumber evidence="4">3.1.1.84</ecNumber>
    </submittedName>
</protein>
<feature type="chain" id="PRO_5045069290" evidence="2">
    <location>
        <begin position="27"/>
        <end position="636"/>
    </location>
</feature>
<dbReference type="InterPro" id="IPR008979">
    <property type="entry name" value="Galactose-bd-like_sf"/>
</dbReference>
<dbReference type="Proteomes" id="UP000679307">
    <property type="component" value="Chromosome"/>
</dbReference>
<feature type="domain" description="Xaa-Pro dipeptidyl-peptidase C-terminal" evidence="3">
    <location>
        <begin position="365"/>
        <end position="604"/>
    </location>
</feature>
<accession>A0ABX8EN48</accession>
<reference evidence="4 5" key="1">
    <citation type="submission" date="2021-05" db="EMBL/GenBank/DDBJ databases">
        <title>Complete genome of Nocardioides aquaticus KCTC 9944T isolated from meromictic and hypersaline Ekho Lake, Antarctica.</title>
        <authorList>
            <person name="Hwang K."/>
            <person name="Kim K.M."/>
            <person name="Choe H."/>
        </authorList>
    </citation>
    <scope>NUCLEOTIDE SEQUENCE [LARGE SCALE GENOMIC DNA]</scope>
    <source>
        <strain evidence="4 5">KCTC 9944</strain>
    </source>
</reference>
<dbReference type="EC" id="3.1.1.84" evidence="4"/>
<evidence type="ECO:0000313" key="4">
    <source>
        <dbReference type="EMBL" id="QVT80498.1"/>
    </source>
</evidence>
<keyword evidence="5" id="KW-1185">Reference proteome</keyword>
<name>A0ABX8EN48_9ACTN</name>